<accession>A0A397VGG2</accession>
<name>A0A397VGG2_9GLOM</name>
<proteinExistence type="predicted"/>
<evidence type="ECO:0000313" key="3">
    <source>
        <dbReference type="EMBL" id="RIB21554.1"/>
    </source>
</evidence>
<keyword evidence="1" id="KW-0175">Coiled coil</keyword>
<comment type="caution">
    <text evidence="3">The sequence shown here is derived from an EMBL/GenBank/DDBJ whole genome shotgun (WGS) entry which is preliminary data.</text>
</comment>
<evidence type="ECO:0008006" key="5">
    <source>
        <dbReference type="Google" id="ProtNLM"/>
    </source>
</evidence>
<feature type="region of interest" description="Disordered" evidence="2">
    <location>
        <begin position="245"/>
        <end position="276"/>
    </location>
</feature>
<evidence type="ECO:0000256" key="1">
    <source>
        <dbReference type="SAM" id="Coils"/>
    </source>
</evidence>
<organism evidence="3 4">
    <name type="scientific">Gigaspora rosea</name>
    <dbReference type="NCBI Taxonomy" id="44941"/>
    <lineage>
        <taxon>Eukaryota</taxon>
        <taxon>Fungi</taxon>
        <taxon>Fungi incertae sedis</taxon>
        <taxon>Mucoromycota</taxon>
        <taxon>Glomeromycotina</taxon>
        <taxon>Glomeromycetes</taxon>
        <taxon>Diversisporales</taxon>
        <taxon>Gigasporaceae</taxon>
        <taxon>Gigaspora</taxon>
    </lineage>
</organism>
<reference evidence="3 4" key="1">
    <citation type="submission" date="2018-06" db="EMBL/GenBank/DDBJ databases">
        <title>Comparative genomics reveals the genomic features of Rhizophagus irregularis, R. cerebriforme, R. diaphanum and Gigaspora rosea, and their symbiotic lifestyle signature.</title>
        <authorList>
            <person name="Morin E."/>
            <person name="San Clemente H."/>
            <person name="Chen E.C.H."/>
            <person name="De La Providencia I."/>
            <person name="Hainaut M."/>
            <person name="Kuo A."/>
            <person name="Kohler A."/>
            <person name="Murat C."/>
            <person name="Tang N."/>
            <person name="Roy S."/>
            <person name="Loubradou J."/>
            <person name="Henrissat B."/>
            <person name="Grigoriev I.V."/>
            <person name="Corradi N."/>
            <person name="Roux C."/>
            <person name="Martin F.M."/>
        </authorList>
    </citation>
    <scope>NUCLEOTIDE SEQUENCE [LARGE SCALE GENOMIC DNA]</scope>
    <source>
        <strain evidence="3 4">DAOM 194757</strain>
    </source>
</reference>
<sequence>MANVHTLRDIENREAIGFSKVNTLPDYRLGSIRELELEKALRGSIKTASDLANKYKDLQGVYLKQERDFELVQANTRKKISQLNASNTRLRSSEQASHTKIQSLKSEIKTLKRKATLAQKASFLDKDEIFYLKGEIDKLKAEVEKLESVMELGRTSHDSDTTSFRDKISELNSLNRTLEQERDNLNSKKHELEAEVGCKDSEITSLGAKVNELEKVERGLICRYRLISCLRSRVRKLEDQLEQQISQSSHESNIIGGAEADPDSPENSLEKKSLPQETNTHLGEQILEASSEFNKVIGGDSRLEKGNEITSPEITSVLLNSFFQQNAIEIRVMDSQSVIQKNQKKELPPMKLYLMDMDEATKHESSRNIGHPAMSWPFSMIVSGRSGTGKTNLLANLVLEDKCEHIYKRQKGGSRYIRCDNLIVCGYHPDEPKWAFIRYMYGIIASDSKAPYFENIRFSYISPEQIPSVKSFSPERSTIIIFEDKYHHVPIIIRENISLLVIYNGGSSYQDVSKIAGRYTDDVKGASMVINSYLYKGEFVVFDLSRSEDDPLAIRLRFDTPLNLQKEIEARQKRKEKSVQANS</sequence>
<dbReference type="AlphaFoldDB" id="A0A397VGG2"/>
<protein>
    <recommendedName>
        <fullName evidence="5">P-loop containing nucleoside triphosphate hydrolase protein</fullName>
    </recommendedName>
</protein>
<keyword evidence="4" id="KW-1185">Reference proteome</keyword>
<dbReference type="OrthoDB" id="2436027at2759"/>
<dbReference type="EMBL" id="QKWP01000354">
    <property type="protein sequence ID" value="RIB21554.1"/>
    <property type="molecule type" value="Genomic_DNA"/>
</dbReference>
<evidence type="ECO:0000256" key="2">
    <source>
        <dbReference type="SAM" id="MobiDB-lite"/>
    </source>
</evidence>
<feature type="coiled-coil region" evidence="1">
    <location>
        <begin position="101"/>
        <end position="195"/>
    </location>
</feature>
<evidence type="ECO:0000313" key="4">
    <source>
        <dbReference type="Proteomes" id="UP000266673"/>
    </source>
</evidence>
<gene>
    <name evidence="3" type="ORF">C2G38_2176289</name>
</gene>
<dbReference type="Proteomes" id="UP000266673">
    <property type="component" value="Unassembled WGS sequence"/>
</dbReference>